<dbReference type="GO" id="GO:0005615">
    <property type="term" value="C:extracellular space"/>
    <property type="evidence" value="ECO:0007669"/>
    <property type="project" value="TreeGrafter"/>
</dbReference>
<comment type="caution">
    <text evidence="1">The sequence shown here is derived from an EMBL/GenBank/DDBJ whole genome shotgun (WGS) entry which is preliminary data.</text>
</comment>
<gene>
    <name evidence="1" type="ORF">V1264_006641</name>
</gene>
<keyword evidence="2" id="KW-1185">Reference proteome</keyword>
<dbReference type="PANTHER" id="PTHR24024:SF18">
    <property type="entry name" value="SHORT-CHAIN COLLAGEN C4-LIKE"/>
    <property type="match status" value="1"/>
</dbReference>
<dbReference type="Proteomes" id="UP001374579">
    <property type="component" value="Unassembled WGS sequence"/>
</dbReference>
<reference evidence="1 2" key="1">
    <citation type="submission" date="2024-02" db="EMBL/GenBank/DDBJ databases">
        <title>Chromosome-scale genome assembly of the rough periwinkle Littorina saxatilis.</title>
        <authorList>
            <person name="De Jode A."/>
            <person name="Faria R."/>
            <person name="Formenti G."/>
            <person name="Sims Y."/>
            <person name="Smith T.P."/>
            <person name="Tracey A."/>
            <person name="Wood J.M.D."/>
            <person name="Zagrodzka Z.B."/>
            <person name="Johannesson K."/>
            <person name="Butlin R.K."/>
            <person name="Leder E.H."/>
        </authorList>
    </citation>
    <scope>NUCLEOTIDE SEQUENCE [LARGE SCALE GENOMIC DNA]</scope>
    <source>
        <strain evidence="1">Snail1</strain>
        <tissue evidence="1">Muscle</tissue>
    </source>
</reference>
<organism evidence="1 2">
    <name type="scientific">Littorina saxatilis</name>
    <dbReference type="NCBI Taxonomy" id="31220"/>
    <lineage>
        <taxon>Eukaryota</taxon>
        <taxon>Metazoa</taxon>
        <taxon>Spiralia</taxon>
        <taxon>Lophotrochozoa</taxon>
        <taxon>Mollusca</taxon>
        <taxon>Gastropoda</taxon>
        <taxon>Caenogastropoda</taxon>
        <taxon>Littorinimorpha</taxon>
        <taxon>Littorinoidea</taxon>
        <taxon>Littorinidae</taxon>
        <taxon>Littorina</taxon>
    </lineage>
</organism>
<evidence type="ECO:0000313" key="2">
    <source>
        <dbReference type="Proteomes" id="UP001374579"/>
    </source>
</evidence>
<sequence>MQPQYDNVTLPSNRGWIYGAEYDGIPGHENLDMPCALCRAPHSTTIMVPATLTCPPGWALQYTGHLAGHDFTMAAATEFVCLDAQIEDRPGSSNDQSSNLYFYTGTACGSLPCPPYVSGKVATCVVCSL</sequence>
<name>A0AAN9AXW8_9CAEN</name>
<evidence type="ECO:0000313" key="1">
    <source>
        <dbReference type="EMBL" id="KAK7095197.1"/>
    </source>
</evidence>
<proteinExistence type="predicted"/>
<dbReference type="EMBL" id="JBAMIC010000018">
    <property type="protein sequence ID" value="KAK7095197.1"/>
    <property type="molecule type" value="Genomic_DNA"/>
</dbReference>
<protein>
    <recommendedName>
        <fullName evidence="3">Short-chain collagen C4-like</fullName>
    </recommendedName>
</protein>
<dbReference type="InterPro" id="IPR051077">
    <property type="entry name" value="Ca-dependent_lectin"/>
</dbReference>
<accession>A0AAN9AXW8</accession>
<dbReference type="PANTHER" id="PTHR24024">
    <property type="entry name" value="PULMONARY SURFACTANT-ASSOCIATED PROTEIN A"/>
    <property type="match status" value="1"/>
</dbReference>
<evidence type="ECO:0008006" key="3">
    <source>
        <dbReference type="Google" id="ProtNLM"/>
    </source>
</evidence>
<dbReference type="AlphaFoldDB" id="A0AAN9AXW8"/>